<dbReference type="EMBL" id="MN738853">
    <property type="protein sequence ID" value="QHT28211.1"/>
    <property type="molecule type" value="Genomic_DNA"/>
</dbReference>
<evidence type="ECO:0000313" key="2">
    <source>
        <dbReference type="EMBL" id="QHT28211.1"/>
    </source>
</evidence>
<feature type="compositionally biased region" description="Basic and acidic residues" evidence="1">
    <location>
        <begin position="176"/>
        <end position="187"/>
    </location>
</feature>
<name>A0A6C0EHV5_9ZZZZ</name>
<evidence type="ECO:0000256" key="1">
    <source>
        <dbReference type="SAM" id="MobiDB-lite"/>
    </source>
</evidence>
<evidence type="ECO:0008006" key="3">
    <source>
        <dbReference type="Google" id="ProtNLM"/>
    </source>
</evidence>
<feature type="region of interest" description="Disordered" evidence="1">
    <location>
        <begin position="151"/>
        <end position="193"/>
    </location>
</feature>
<protein>
    <recommendedName>
        <fullName evidence="3">Glutaredoxin domain-containing protein</fullName>
    </recommendedName>
</protein>
<organism evidence="2">
    <name type="scientific">viral metagenome</name>
    <dbReference type="NCBI Taxonomy" id="1070528"/>
    <lineage>
        <taxon>unclassified sequences</taxon>
        <taxon>metagenomes</taxon>
        <taxon>organismal metagenomes</taxon>
    </lineage>
</organism>
<accession>A0A6C0EHV5</accession>
<reference evidence="2" key="1">
    <citation type="journal article" date="2020" name="Nature">
        <title>Giant virus diversity and host interactions through global metagenomics.</title>
        <authorList>
            <person name="Schulz F."/>
            <person name="Roux S."/>
            <person name="Paez-Espino D."/>
            <person name="Jungbluth S."/>
            <person name="Walsh D.A."/>
            <person name="Denef V.J."/>
            <person name="McMahon K.D."/>
            <person name="Konstantinidis K.T."/>
            <person name="Eloe-Fadrosh E.A."/>
            <person name="Kyrpides N.C."/>
            <person name="Woyke T."/>
        </authorList>
    </citation>
    <scope>NUCLEOTIDE SEQUENCE</scope>
    <source>
        <strain evidence="2">GVMAG-M-3300001348-25</strain>
    </source>
</reference>
<sequence>MNLLYYSNHCNHSNQLLQLLSKSNIQKQFYYINIDKRSKDEKNNTIVHLENGSKVPLPPMINKVPSLLLQNHGNRVLTGNEIMQFIKQQQNDFETQHVSDDPEPFALTGGGGTAFVCSDNYSFLDMNAQDLQSKGDGGTRQMHHYVQLDGNTSIATPTDNYVPDKISSGQGMTLEKMQEERDKDMQKNKTPYS</sequence>
<dbReference type="AlphaFoldDB" id="A0A6C0EHV5"/>
<proteinExistence type="predicted"/>